<dbReference type="GO" id="GO:0006397">
    <property type="term" value="P:mRNA processing"/>
    <property type="evidence" value="ECO:0007669"/>
    <property type="project" value="UniProtKB-KW"/>
</dbReference>
<dbReference type="VEuPathDB" id="FungiDB:BO70DRAFT_323244"/>
<dbReference type="CDD" id="cd00320">
    <property type="entry name" value="cpn10"/>
    <property type="match status" value="1"/>
</dbReference>
<dbReference type="Pfam" id="PF00166">
    <property type="entry name" value="Cpn10"/>
    <property type="match status" value="1"/>
</dbReference>
<accession>A0A317V451</accession>
<dbReference type="EMBL" id="MSFL01000036">
    <property type="protein sequence ID" value="PWY68419.1"/>
    <property type="molecule type" value="Genomic_DNA"/>
</dbReference>
<dbReference type="SUPFAM" id="SSF50129">
    <property type="entry name" value="GroES-like"/>
    <property type="match status" value="1"/>
</dbReference>
<dbReference type="FunFam" id="2.30.33.40:FF:000002">
    <property type="entry name" value="10 kDa chaperonin, mitochondrial"/>
    <property type="match status" value="1"/>
</dbReference>
<feature type="compositionally biased region" description="Gly residues" evidence="9">
    <location>
        <begin position="287"/>
        <end position="326"/>
    </location>
</feature>
<dbReference type="GO" id="GO:0005634">
    <property type="term" value="C:nucleus"/>
    <property type="evidence" value="ECO:0007669"/>
    <property type="project" value="UniProtKB-SubCell"/>
</dbReference>
<gene>
    <name evidence="11" type="ORF">BO70DRAFT_323244</name>
</gene>
<evidence type="ECO:0000256" key="4">
    <source>
        <dbReference type="ARBA" id="ARBA00022664"/>
    </source>
</evidence>
<keyword evidence="4" id="KW-0507">mRNA processing</keyword>
<dbReference type="STRING" id="1448321.A0A317V451"/>
<dbReference type="SMART" id="SM00883">
    <property type="entry name" value="Cpn10"/>
    <property type="match status" value="1"/>
</dbReference>
<keyword evidence="5 8" id="KW-0143">Chaperone</keyword>
<dbReference type="GO" id="GO:0051082">
    <property type="term" value="F:unfolded protein binding"/>
    <property type="evidence" value="ECO:0007669"/>
    <property type="project" value="TreeGrafter"/>
</dbReference>
<dbReference type="Pfam" id="PF05182">
    <property type="entry name" value="Fip1"/>
    <property type="match status" value="1"/>
</dbReference>
<dbReference type="InterPro" id="IPR018369">
    <property type="entry name" value="Chaprnonin_Cpn10_CS"/>
</dbReference>
<dbReference type="GeneID" id="37062816"/>
<dbReference type="InterPro" id="IPR011032">
    <property type="entry name" value="GroES-like_sf"/>
</dbReference>
<evidence type="ECO:0000256" key="2">
    <source>
        <dbReference type="ARBA" id="ARBA00006975"/>
    </source>
</evidence>
<feature type="compositionally biased region" description="Acidic residues" evidence="9">
    <location>
        <begin position="38"/>
        <end position="54"/>
    </location>
</feature>
<evidence type="ECO:0000256" key="5">
    <source>
        <dbReference type="ARBA" id="ARBA00023186"/>
    </source>
</evidence>
<comment type="similarity">
    <text evidence="3">Belongs to the FIP1 family.</text>
</comment>
<dbReference type="GO" id="GO:0005524">
    <property type="term" value="F:ATP binding"/>
    <property type="evidence" value="ECO:0007669"/>
    <property type="project" value="InterPro"/>
</dbReference>
<keyword evidence="6" id="KW-0539">Nucleus</keyword>
<feature type="compositionally biased region" description="Pro residues" evidence="9">
    <location>
        <begin position="218"/>
        <end position="228"/>
    </location>
</feature>
<feature type="region of interest" description="Disordered" evidence="9">
    <location>
        <begin position="286"/>
        <end position="326"/>
    </location>
</feature>
<evidence type="ECO:0000256" key="9">
    <source>
        <dbReference type="SAM" id="MobiDB-lite"/>
    </source>
</evidence>
<comment type="function">
    <text evidence="7">Eukaryotic CPN10 homolog which is essential for mitochondrial protein biogenesis, together with CPN60. Binds to CPN60 in the presence of Mg-ATP and suppresses the ATPase activity of the latter.</text>
</comment>
<feature type="region of interest" description="Disordered" evidence="9">
    <location>
        <begin position="1"/>
        <end position="141"/>
    </location>
</feature>
<dbReference type="GO" id="GO:0046872">
    <property type="term" value="F:metal ion binding"/>
    <property type="evidence" value="ECO:0007669"/>
    <property type="project" value="TreeGrafter"/>
</dbReference>
<dbReference type="GO" id="GO:0005759">
    <property type="term" value="C:mitochondrial matrix"/>
    <property type="evidence" value="ECO:0007669"/>
    <property type="project" value="TreeGrafter"/>
</dbReference>
<dbReference type="Proteomes" id="UP000247233">
    <property type="component" value="Unassembled WGS sequence"/>
</dbReference>
<dbReference type="GO" id="GO:0044183">
    <property type="term" value="F:protein folding chaperone"/>
    <property type="evidence" value="ECO:0007669"/>
    <property type="project" value="InterPro"/>
</dbReference>
<dbReference type="PANTHER" id="PTHR10772:SF0">
    <property type="entry name" value="10 KDA HEAT SHOCK PROTEIN, MITOCHONDRIAL"/>
    <property type="match status" value="1"/>
</dbReference>
<name>A0A317V451_9EURO</name>
<dbReference type="PRINTS" id="PR00297">
    <property type="entry name" value="CHAPERONIN10"/>
</dbReference>
<dbReference type="PROSITE" id="PS00681">
    <property type="entry name" value="CHAPERONINS_CPN10"/>
    <property type="match status" value="1"/>
</dbReference>
<comment type="subcellular location">
    <subcellularLocation>
        <location evidence="1">Nucleus</location>
    </subcellularLocation>
</comment>
<evidence type="ECO:0000313" key="11">
    <source>
        <dbReference type="EMBL" id="PWY68419.1"/>
    </source>
</evidence>
<evidence type="ECO:0000259" key="10">
    <source>
        <dbReference type="Pfam" id="PF05182"/>
    </source>
</evidence>
<evidence type="ECO:0000256" key="3">
    <source>
        <dbReference type="ARBA" id="ARBA00007459"/>
    </source>
</evidence>
<dbReference type="OrthoDB" id="184876at2759"/>
<keyword evidence="12" id="KW-1185">Reference proteome</keyword>
<reference evidence="11 12" key="1">
    <citation type="submission" date="2016-12" db="EMBL/GenBank/DDBJ databases">
        <title>The genomes of Aspergillus section Nigri reveals drivers in fungal speciation.</title>
        <authorList>
            <consortium name="DOE Joint Genome Institute"/>
            <person name="Vesth T.C."/>
            <person name="Nybo J."/>
            <person name="Theobald S."/>
            <person name="Brandl J."/>
            <person name="Frisvad J.C."/>
            <person name="Nielsen K.F."/>
            <person name="Lyhne E.K."/>
            <person name="Kogle M.E."/>
            <person name="Kuo A."/>
            <person name="Riley R."/>
            <person name="Clum A."/>
            <person name="Nolan M."/>
            <person name="Lipzen A."/>
            <person name="Salamov A."/>
            <person name="Henrissat B."/>
            <person name="Wiebenga A."/>
            <person name="De Vries R.P."/>
            <person name="Grigoriev I.V."/>
            <person name="Mortensen U.H."/>
            <person name="Andersen M.R."/>
            <person name="Baker S.E."/>
        </authorList>
    </citation>
    <scope>NUCLEOTIDE SEQUENCE [LARGE SCALE GENOMIC DNA]</scope>
    <source>
        <strain evidence="11 12">CBS 117.55</strain>
    </source>
</reference>
<dbReference type="Gene3D" id="2.30.33.40">
    <property type="entry name" value="GroES chaperonin"/>
    <property type="match status" value="1"/>
</dbReference>
<evidence type="ECO:0000256" key="6">
    <source>
        <dbReference type="ARBA" id="ARBA00023242"/>
    </source>
</evidence>
<evidence type="ECO:0000256" key="1">
    <source>
        <dbReference type="ARBA" id="ARBA00004123"/>
    </source>
</evidence>
<comment type="similarity">
    <text evidence="2 8">Belongs to the GroES chaperonin family.</text>
</comment>
<feature type="compositionally biased region" description="Acidic residues" evidence="9">
    <location>
        <begin position="1"/>
        <end position="11"/>
    </location>
</feature>
<dbReference type="PANTHER" id="PTHR10772">
    <property type="entry name" value="10 KDA HEAT SHOCK PROTEIN"/>
    <property type="match status" value="1"/>
</dbReference>
<dbReference type="InterPro" id="IPR007854">
    <property type="entry name" value="Fip1_dom"/>
</dbReference>
<sequence>MMDDEDDDFYDPADAVPVPHDQNGSQHPPADSKAQDSNDGEEEEIEVEEDEDDFNIITEAPPDAPAPEAPHPRHASLRAESQRPPSADSSPLAKSITPTATPKAEAVTPVPASARPSVPQKPGSAYPPVHASNIDVHANPVHPTTGKPIMLTDMDSDFPEDDKPWRRPGSDITDYFNYGFDEFTWASYVLKQQELRKEIGDQKRQLDDMQSFLSMGLPPMPGGPPPGAGPGAPQGNAPPPMPGMPGMPDMSPDMMQGMLSSMMAQGLDPSSMDPMSFMQHAQAMMGGQSGAGGGQQGQPGFGGQGGGQPQMGYGGGYGGGGGGGGATGLARRASFLRNIKNLAPLMDRVLVQRVKPEAKTASGIFLPESSVKEQNEAKVLAVGPGLVDKNGQRLPMSVVAGDRVLIPQFGGSPVKVGEEEYTLFRDHELLAKIRE</sequence>
<dbReference type="RefSeq" id="XP_025395228.1">
    <property type="nucleotide sequence ID" value="XM_025540579.1"/>
</dbReference>
<dbReference type="AlphaFoldDB" id="A0A317V451"/>
<dbReference type="InterPro" id="IPR037124">
    <property type="entry name" value="Chaperonin_GroES_sf"/>
</dbReference>
<feature type="compositionally biased region" description="Pro residues" evidence="9">
    <location>
        <begin position="236"/>
        <end position="245"/>
    </location>
</feature>
<dbReference type="HAMAP" id="MF_00580">
    <property type="entry name" value="CH10"/>
    <property type="match status" value="1"/>
</dbReference>
<evidence type="ECO:0000313" key="12">
    <source>
        <dbReference type="Proteomes" id="UP000247233"/>
    </source>
</evidence>
<evidence type="ECO:0000256" key="7">
    <source>
        <dbReference type="ARBA" id="ARBA00056825"/>
    </source>
</evidence>
<dbReference type="GO" id="GO:0051087">
    <property type="term" value="F:protein-folding chaperone binding"/>
    <property type="evidence" value="ECO:0007669"/>
    <property type="project" value="TreeGrafter"/>
</dbReference>
<feature type="region of interest" description="Disordered" evidence="9">
    <location>
        <begin position="214"/>
        <end position="255"/>
    </location>
</feature>
<evidence type="ECO:0000256" key="8">
    <source>
        <dbReference type="RuleBase" id="RU003479"/>
    </source>
</evidence>
<protein>
    <submittedName>
        <fullName evidence="11">Cpn10-domain-containing protein</fullName>
    </submittedName>
</protein>
<dbReference type="InterPro" id="IPR020818">
    <property type="entry name" value="Chaperonin_GroES"/>
</dbReference>
<comment type="caution">
    <text evidence="11">The sequence shown here is derived from an EMBL/GenBank/DDBJ whole genome shotgun (WGS) entry which is preliminary data.</text>
</comment>
<feature type="domain" description="Pre-mRNA polyadenylation factor Fip1" evidence="10">
    <location>
        <begin position="160"/>
        <end position="196"/>
    </location>
</feature>
<proteinExistence type="inferred from homology"/>
<feature type="compositionally biased region" description="Low complexity" evidence="9">
    <location>
        <begin position="246"/>
        <end position="255"/>
    </location>
</feature>
<organism evidence="11 12">
    <name type="scientific">Aspergillus heteromorphus CBS 117.55</name>
    <dbReference type="NCBI Taxonomy" id="1448321"/>
    <lineage>
        <taxon>Eukaryota</taxon>
        <taxon>Fungi</taxon>
        <taxon>Dikarya</taxon>
        <taxon>Ascomycota</taxon>
        <taxon>Pezizomycotina</taxon>
        <taxon>Eurotiomycetes</taxon>
        <taxon>Eurotiomycetidae</taxon>
        <taxon>Eurotiales</taxon>
        <taxon>Aspergillaceae</taxon>
        <taxon>Aspergillus</taxon>
        <taxon>Aspergillus subgen. Circumdati</taxon>
    </lineage>
</organism>